<dbReference type="GO" id="GO:0003676">
    <property type="term" value="F:nucleic acid binding"/>
    <property type="evidence" value="ECO:0007669"/>
    <property type="project" value="InterPro"/>
</dbReference>
<dbReference type="EMBL" id="GL732745">
    <property type="protein sequence ID" value="EFX65436.1"/>
    <property type="molecule type" value="Genomic_DNA"/>
</dbReference>
<dbReference type="PANTHER" id="PTHR37984">
    <property type="entry name" value="PROTEIN CBG26694"/>
    <property type="match status" value="1"/>
</dbReference>
<name>E9HS46_DAPPU</name>
<dbReference type="Proteomes" id="UP000000305">
    <property type="component" value="Unassembled WGS sequence"/>
</dbReference>
<dbReference type="PANTHER" id="PTHR37984:SF5">
    <property type="entry name" value="PROTEIN NYNRIN-LIKE"/>
    <property type="match status" value="1"/>
</dbReference>
<protein>
    <recommendedName>
        <fullName evidence="2">Tf2-1-like SH3-like domain-containing protein</fullName>
    </recommendedName>
</protein>
<dbReference type="EMBL" id="GL732887">
    <property type="protein sequence ID" value="EFX64063.1"/>
    <property type="molecule type" value="Genomic_DNA"/>
</dbReference>
<sequence>MTLALAAYVNTDHDDWDRHLPAAIFAINTARQSTTEISPFQLVYGRLPFTALENEFPWPEERPESFDVFLSRVKELREAARLKIVKKQEKVKRLVDLRRRVVKDLCPGELVLVRRKLKKKGKTKKLLPKYVGPYQVVKKVCPTTYLVEDLPARRKKKKFRRFNAHVVQIRKFHPREDPEWDDWPDEPDDRMPDVQDDSFVQQTAEEDNAVTPSPASSTIDPPNEVVAPPPPTTTRAGRKVVRPGWMKNFVE</sequence>
<dbReference type="InterPro" id="IPR056924">
    <property type="entry name" value="SH3_Tf2-1"/>
</dbReference>
<dbReference type="KEGG" id="dpx:DAPPUDRAFT_264699"/>
<feature type="compositionally biased region" description="Acidic residues" evidence="1">
    <location>
        <begin position="178"/>
        <end position="188"/>
    </location>
</feature>
<evidence type="ECO:0000256" key="1">
    <source>
        <dbReference type="SAM" id="MobiDB-lite"/>
    </source>
</evidence>
<proteinExistence type="predicted"/>
<dbReference type="Pfam" id="PF24626">
    <property type="entry name" value="SH3_Tf2-1"/>
    <property type="match status" value="1"/>
</dbReference>
<gene>
    <name evidence="4" type="ORF">DAPPUDRAFT_264699</name>
    <name evidence="3" type="ORF">DAPPUDRAFT_267131</name>
</gene>
<feature type="compositionally biased region" description="Polar residues" evidence="1">
    <location>
        <begin position="210"/>
        <end position="220"/>
    </location>
</feature>
<evidence type="ECO:0000313" key="3">
    <source>
        <dbReference type="EMBL" id="EFX64063.1"/>
    </source>
</evidence>
<dbReference type="OrthoDB" id="6382106at2759"/>
<dbReference type="AlphaFoldDB" id="E9HS46"/>
<dbReference type="STRING" id="6669.E9HS46"/>
<dbReference type="Gene3D" id="3.30.420.10">
    <property type="entry name" value="Ribonuclease H-like superfamily/Ribonuclease H"/>
    <property type="match status" value="1"/>
</dbReference>
<evidence type="ECO:0000313" key="4">
    <source>
        <dbReference type="EMBL" id="EFX65436.1"/>
    </source>
</evidence>
<dbReference type="InterPro" id="IPR036397">
    <property type="entry name" value="RNaseH_sf"/>
</dbReference>
<reference evidence="4 5" key="1">
    <citation type="journal article" date="2011" name="Science">
        <title>The ecoresponsive genome of Daphnia pulex.</title>
        <authorList>
            <person name="Colbourne J.K."/>
            <person name="Pfrender M.E."/>
            <person name="Gilbert D."/>
            <person name="Thomas W.K."/>
            <person name="Tucker A."/>
            <person name="Oakley T.H."/>
            <person name="Tokishita S."/>
            <person name="Aerts A."/>
            <person name="Arnold G.J."/>
            <person name="Basu M.K."/>
            <person name="Bauer D.J."/>
            <person name="Caceres C.E."/>
            <person name="Carmel L."/>
            <person name="Casola C."/>
            <person name="Choi J.H."/>
            <person name="Detter J.C."/>
            <person name="Dong Q."/>
            <person name="Dusheyko S."/>
            <person name="Eads B.D."/>
            <person name="Frohlich T."/>
            <person name="Geiler-Samerotte K.A."/>
            <person name="Gerlach D."/>
            <person name="Hatcher P."/>
            <person name="Jogdeo S."/>
            <person name="Krijgsveld J."/>
            <person name="Kriventseva E.V."/>
            <person name="Kultz D."/>
            <person name="Laforsch C."/>
            <person name="Lindquist E."/>
            <person name="Lopez J."/>
            <person name="Manak J.R."/>
            <person name="Muller J."/>
            <person name="Pangilinan J."/>
            <person name="Patwardhan R.P."/>
            <person name="Pitluck S."/>
            <person name="Pritham E.J."/>
            <person name="Rechtsteiner A."/>
            <person name="Rho M."/>
            <person name="Rogozin I.B."/>
            <person name="Sakarya O."/>
            <person name="Salamov A."/>
            <person name="Schaack S."/>
            <person name="Shapiro H."/>
            <person name="Shiga Y."/>
            <person name="Skalitzky C."/>
            <person name="Smith Z."/>
            <person name="Souvorov A."/>
            <person name="Sung W."/>
            <person name="Tang Z."/>
            <person name="Tsuchiya D."/>
            <person name="Tu H."/>
            <person name="Vos H."/>
            <person name="Wang M."/>
            <person name="Wolf Y.I."/>
            <person name="Yamagata H."/>
            <person name="Yamada T."/>
            <person name="Ye Y."/>
            <person name="Shaw J.R."/>
            <person name="Andrews J."/>
            <person name="Crease T.J."/>
            <person name="Tang H."/>
            <person name="Lucas S.M."/>
            <person name="Robertson H.M."/>
            <person name="Bork P."/>
            <person name="Koonin E.V."/>
            <person name="Zdobnov E.M."/>
            <person name="Grigoriev I.V."/>
            <person name="Lynch M."/>
            <person name="Boore J.L."/>
        </authorList>
    </citation>
    <scope>NUCLEOTIDE SEQUENCE [LARGE SCALE GENOMIC DNA]</scope>
</reference>
<dbReference type="HOGENOM" id="CLU_000384_6_0_1"/>
<accession>E9HS46</accession>
<dbReference type="OMA" id="TSAYHAM"/>
<feature type="region of interest" description="Disordered" evidence="1">
    <location>
        <begin position="177"/>
        <end position="251"/>
    </location>
</feature>
<feature type="domain" description="Tf2-1-like SH3-like" evidence="2">
    <location>
        <begin position="108"/>
        <end position="155"/>
    </location>
</feature>
<organism evidence="4 5">
    <name type="scientific">Daphnia pulex</name>
    <name type="common">Water flea</name>
    <dbReference type="NCBI Taxonomy" id="6669"/>
    <lineage>
        <taxon>Eukaryota</taxon>
        <taxon>Metazoa</taxon>
        <taxon>Ecdysozoa</taxon>
        <taxon>Arthropoda</taxon>
        <taxon>Crustacea</taxon>
        <taxon>Branchiopoda</taxon>
        <taxon>Diplostraca</taxon>
        <taxon>Cladocera</taxon>
        <taxon>Anomopoda</taxon>
        <taxon>Daphniidae</taxon>
        <taxon>Daphnia</taxon>
    </lineage>
</organism>
<dbReference type="InterPro" id="IPR050951">
    <property type="entry name" value="Retrovirus_Pol_polyprotein"/>
</dbReference>
<evidence type="ECO:0000313" key="5">
    <source>
        <dbReference type="Proteomes" id="UP000000305"/>
    </source>
</evidence>
<keyword evidence="5" id="KW-1185">Reference proteome</keyword>
<evidence type="ECO:0000259" key="2">
    <source>
        <dbReference type="Pfam" id="PF24626"/>
    </source>
</evidence>
<dbReference type="eggNOG" id="KOG0017">
    <property type="taxonomic scope" value="Eukaryota"/>
</dbReference>
<dbReference type="KEGG" id="dpx:DAPPUDRAFT_267131"/>